<gene>
    <name evidence="3" type="ORF">BN1047_04103</name>
</gene>
<dbReference type="AlphaFoldDB" id="A0AAV2WQ09"/>
<dbReference type="SUPFAM" id="SSF52499">
    <property type="entry name" value="Isochorismatase-like hydrolases"/>
    <property type="match status" value="1"/>
</dbReference>
<dbReference type="EMBL" id="LK021340">
    <property type="protein sequence ID" value="CDQ46199.1"/>
    <property type="molecule type" value="Genomic_DNA"/>
</dbReference>
<dbReference type="CDD" id="cd00431">
    <property type="entry name" value="cysteine_hydrolases"/>
    <property type="match status" value="1"/>
</dbReference>
<reference evidence="3" key="2">
    <citation type="submission" date="2015-09" db="EMBL/GenBank/DDBJ databases">
        <title>Draft genome sequence of Mycobacterium neoaurum DSM 44074.</title>
        <authorList>
            <person name="Croce O."/>
            <person name="Robert C."/>
            <person name="Raoult D."/>
            <person name="Drancourt M."/>
        </authorList>
    </citation>
    <scope>NUCLEOTIDE SEQUENCE</scope>
    <source>
        <strain evidence="3">DSM 44074</strain>
    </source>
</reference>
<dbReference type="PANTHER" id="PTHR43540:SF6">
    <property type="entry name" value="ISOCHORISMATASE-LIKE DOMAIN-CONTAINING PROTEIN"/>
    <property type="match status" value="1"/>
</dbReference>
<organism evidence="3 4">
    <name type="scientific">Mycolicibacterium neoaurum</name>
    <name type="common">Mycobacterium neoaurum</name>
    <dbReference type="NCBI Taxonomy" id="1795"/>
    <lineage>
        <taxon>Bacteria</taxon>
        <taxon>Bacillati</taxon>
        <taxon>Actinomycetota</taxon>
        <taxon>Actinomycetes</taxon>
        <taxon>Mycobacteriales</taxon>
        <taxon>Mycobacteriaceae</taxon>
        <taxon>Mycolicibacterium</taxon>
    </lineage>
</organism>
<evidence type="ECO:0000313" key="3">
    <source>
        <dbReference type="EMBL" id="CDQ46199.1"/>
    </source>
</evidence>
<accession>A0AAV2WQ09</accession>
<evidence type="ECO:0000259" key="2">
    <source>
        <dbReference type="Pfam" id="PF00857"/>
    </source>
</evidence>
<dbReference type="Pfam" id="PF00857">
    <property type="entry name" value="Isochorismatase"/>
    <property type="match status" value="1"/>
</dbReference>
<dbReference type="InterPro" id="IPR036380">
    <property type="entry name" value="Isochorismatase-like_sf"/>
</dbReference>
<evidence type="ECO:0000313" key="4">
    <source>
        <dbReference type="Proteomes" id="UP000028864"/>
    </source>
</evidence>
<keyword evidence="1 3" id="KW-0378">Hydrolase</keyword>
<reference evidence="3" key="1">
    <citation type="submission" date="2014-05" db="EMBL/GenBank/DDBJ databases">
        <authorList>
            <person name="Urmite Genomes"/>
        </authorList>
    </citation>
    <scope>NUCLEOTIDE SEQUENCE</scope>
    <source>
        <strain evidence="3">DSM 44074</strain>
    </source>
</reference>
<dbReference type="Proteomes" id="UP000028864">
    <property type="component" value="Unassembled WGS sequence"/>
</dbReference>
<feature type="domain" description="Isochorismatase-like" evidence="2">
    <location>
        <begin position="4"/>
        <end position="173"/>
    </location>
</feature>
<name>A0AAV2WQ09_MYCNE</name>
<dbReference type="InterPro" id="IPR050272">
    <property type="entry name" value="Isochorismatase-like_hydrls"/>
</dbReference>
<dbReference type="GO" id="GO:0016787">
    <property type="term" value="F:hydrolase activity"/>
    <property type="evidence" value="ECO:0007669"/>
    <property type="project" value="UniProtKB-KW"/>
</dbReference>
<evidence type="ECO:0000256" key="1">
    <source>
        <dbReference type="ARBA" id="ARBA00022801"/>
    </source>
</evidence>
<sequence>MPDTAVLVTDMMNNYRHPDAEPLAASAAQIIEPLGDLIHRARARDDAAVIYVNDNYGDFTAVWDDIVRDARDGAHPELVEPILPTKDCLRLHKVRHSAFYATPLDHLLNRLGVDKVIITGQVTEQCVLYTALDAYVRHYDVIVPPDAVAHIDPALAEAACQMMRRNMRAELVAAQDCLRDR</sequence>
<dbReference type="Gene3D" id="3.40.50.850">
    <property type="entry name" value="Isochorismatase-like"/>
    <property type="match status" value="1"/>
</dbReference>
<dbReference type="RefSeq" id="WP_030134801.1">
    <property type="nucleotide sequence ID" value="NZ_CP074376.1"/>
</dbReference>
<protein>
    <submittedName>
        <fullName evidence="3">Isochorismatase hydrolase</fullName>
    </submittedName>
</protein>
<dbReference type="InterPro" id="IPR000868">
    <property type="entry name" value="Isochorismatase-like_dom"/>
</dbReference>
<proteinExistence type="predicted"/>
<dbReference type="PANTHER" id="PTHR43540">
    <property type="entry name" value="PEROXYUREIDOACRYLATE/UREIDOACRYLATE AMIDOHYDROLASE-RELATED"/>
    <property type="match status" value="1"/>
</dbReference>